<sequence length="45" mass="4611">MDQANSSAPLAGVRIVSAEQFGAGPWATMLLGDLGAEIIKIENPA</sequence>
<dbReference type="InterPro" id="IPR003673">
    <property type="entry name" value="CoA-Trfase_fam_III"/>
</dbReference>
<accession>A0A382YCZ0</accession>
<keyword evidence="1" id="KW-0808">Transferase</keyword>
<dbReference type="Gene3D" id="3.40.50.10540">
    <property type="entry name" value="Crotonobetainyl-coa:carnitine coa-transferase, domain 1"/>
    <property type="match status" value="1"/>
</dbReference>
<dbReference type="SUPFAM" id="SSF89796">
    <property type="entry name" value="CoA-transferase family III (CaiB/BaiF)"/>
    <property type="match status" value="1"/>
</dbReference>
<evidence type="ECO:0008006" key="3">
    <source>
        <dbReference type="Google" id="ProtNLM"/>
    </source>
</evidence>
<dbReference type="InterPro" id="IPR050483">
    <property type="entry name" value="CoA-transferase_III_domain"/>
</dbReference>
<dbReference type="GO" id="GO:0005739">
    <property type="term" value="C:mitochondrion"/>
    <property type="evidence" value="ECO:0007669"/>
    <property type="project" value="TreeGrafter"/>
</dbReference>
<feature type="non-terminal residue" evidence="2">
    <location>
        <position position="45"/>
    </location>
</feature>
<reference evidence="2" key="1">
    <citation type="submission" date="2018-05" db="EMBL/GenBank/DDBJ databases">
        <authorList>
            <person name="Lanie J.A."/>
            <person name="Ng W.-L."/>
            <person name="Kazmierczak K.M."/>
            <person name="Andrzejewski T.M."/>
            <person name="Davidsen T.M."/>
            <person name="Wayne K.J."/>
            <person name="Tettelin H."/>
            <person name="Glass J.I."/>
            <person name="Rusch D."/>
            <person name="Podicherti R."/>
            <person name="Tsui H.-C.T."/>
            <person name="Winkler M.E."/>
        </authorList>
    </citation>
    <scope>NUCLEOTIDE SEQUENCE</scope>
</reference>
<dbReference type="EMBL" id="UINC01174530">
    <property type="protein sequence ID" value="SVD80705.1"/>
    <property type="molecule type" value="Genomic_DNA"/>
</dbReference>
<evidence type="ECO:0000313" key="2">
    <source>
        <dbReference type="EMBL" id="SVD80705.1"/>
    </source>
</evidence>
<organism evidence="2">
    <name type="scientific">marine metagenome</name>
    <dbReference type="NCBI Taxonomy" id="408172"/>
    <lineage>
        <taxon>unclassified sequences</taxon>
        <taxon>metagenomes</taxon>
        <taxon>ecological metagenomes</taxon>
    </lineage>
</organism>
<evidence type="ECO:0000256" key="1">
    <source>
        <dbReference type="ARBA" id="ARBA00022679"/>
    </source>
</evidence>
<dbReference type="Pfam" id="PF02515">
    <property type="entry name" value="CoA_transf_3"/>
    <property type="match status" value="1"/>
</dbReference>
<protein>
    <recommendedName>
        <fullName evidence="3">CoA transferase</fullName>
    </recommendedName>
</protein>
<dbReference type="GO" id="GO:0047369">
    <property type="term" value="F:succinate-hydroxymethylglutarate CoA-transferase activity"/>
    <property type="evidence" value="ECO:0007669"/>
    <property type="project" value="TreeGrafter"/>
</dbReference>
<dbReference type="PANTHER" id="PTHR48207">
    <property type="entry name" value="SUCCINATE--HYDROXYMETHYLGLUTARATE COA-TRANSFERASE"/>
    <property type="match status" value="1"/>
</dbReference>
<proteinExistence type="predicted"/>
<gene>
    <name evidence="2" type="ORF">METZ01_LOCUS433559</name>
</gene>
<dbReference type="PANTHER" id="PTHR48207:SF3">
    <property type="entry name" value="SUCCINATE--HYDROXYMETHYLGLUTARATE COA-TRANSFERASE"/>
    <property type="match status" value="1"/>
</dbReference>
<dbReference type="InterPro" id="IPR023606">
    <property type="entry name" value="CoA-Trfase_III_dom_1_sf"/>
</dbReference>
<name>A0A382YCZ0_9ZZZZ</name>
<dbReference type="AlphaFoldDB" id="A0A382YCZ0"/>